<gene>
    <name evidence="1" type="ORF">IWX46DRAFT_380320</name>
</gene>
<evidence type="ECO:0000313" key="2">
    <source>
        <dbReference type="Proteomes" id="UP001365128"/>
    </source>
</evidence>
<keyword evidence="2" id="KW-1185">Reference proteome</keyword>
<dbReference type="EMBL" id="JBBPDW010000006">
    <property type="protein sequence ID" value="KAK7551408.1"/>
    <property type="molecule type" value="Genomic_DNA"/>
</dbReference>
<accession>A0ABR1MJQ2</accession>
<name>A0ABR1MJQ2_9PEZI</name>
<evidence type="ECO:0000313" key="1">
    <source>
        <dbReference type="EMBL" id="KAK7551408.1"/>
    </source>
</evidence>
<sequence>MARHGSAADWASPMPPLSASGATCPPICLGAVRLTLTDDGRYLSPLCQPFDEISGVAKFVGQAAVRIRPVHFSRLLSVDLISSIHLISSIPLFTAQRTARLFPLTSKTTIYTWRLSSFFFSSLVRTDTPADNRPGAYRSSGQAKVGTRMSVLHTLGCLSSKSSGLVHAPARLHRSWHTDATVIRPSFFPDCLVGWLALSPI</sequence>
<protein>
    <submittedName>
        <fullName evidence="1">Uncharacterized protein</fullName>
    </submittedName>
</protein>
<dbReference type="Proteomes" id="UP001365128">
    <property type="component" value="Unassembled WGS sequence"/>
</dbReference>
<reference evidence="1 2" key="1">
    <citation type="submission" date="2024-04" db="EMBL/GenBank/DDBJ databases">
        <title>Phyllosticta paracitricarpa is synonymous to the EU quarantine fungus P. citricarpa based on phylogenomic analyses.</title>
        <authorList>
            <consortium name="Lawrence Berkeley National Laboratory"/>
            <person name="Van Ingen-Buijs V.A."/>
            <person name="Van Westerhoven A.C."/>
            <person name="Haridas S."/>
            <person name="Skiadas P."/>
            <person name="Martin F."/>
            <person name="Groenewald J.Z."/>
            <person name="Crous P.W."/>
            <person name="Seidl M.F."/>
        </authorList>
    </citation>
    <scope>NUCLEOTIDE SEQUENCE [LARGE SCALE GENOMIC DNA]</scope>
    <source>
        <strain evidence="1 2">CBS 122670</strain>
    </source>
</reference>
<comment type="caution">
    <text evidence="1">The sequence shown here is derived from an EMBL/GenBank/DDBJ whole genome shotgun (WGS) entry which is preliminary data.</text>
</comment>
<organism evidence="1 2">
    <name type="scientific">Phyllosticta citricarpa</name>
    <dbReference type="NCBI Taxonomy" id="55181"/>
    <lineage>
        <taxon>Eukaryota</taxon>
        <taxon>Fungi</taxon>
        <taxon>Dikarya</taxon>
        <taxon>Ascomycota</taxon>
        <taxon>Pezizomycotina</taxon>
        <taxon>Dothideomycetes</taxon>
        <taxon>Dothideomycetes incertae sedis</taxon>
        <taxon>Botryosphaeriales</taxon>
        <taxon>Phyllostictaceae</taxon>
        <taxon>Phyllosticta</taxon>
    </lineage>
</organism>
<proteinExistence type="predicted"/>